<feature type="domain" description="ABC transmembrane type-1" evidence="8">
    <location>
        <begin position="69"/>
        <end position="259"/>
    </location>
</feature>
<dbReference type="PANTHER" id="PTHR43386">
    <property type="entry name" value="OLIGOPEPTIDE TRANSPORT SYSTEM PERMEASE PROTEIN APPC"/>
    <property type="match status" value="1"/>
</dbReference>
<comment type="similarity">
    <text evidence="7">Belongs to the binding-protein-dependent transport system permease family.</text>
</comment>
<reference evidence="10" key="1">
    <citation type="submission" date="2016-05" db="EMBL/GenBank/DDBJ databases">
        <authorList>
            <person name="Liu B."/>
            <person name="Wang J."/>
            <person name="Zhu Y."/>
            <person name="Liu G."/>
            <person name="Chen Q."/>
            <person name="Chen Z."/>
            <person name="Lan J."/>
            <person name="Che J."/>
            <person name="Ge C."/>
            <person name="Shi H."/>
            <person name="Pan Z."/>
            <person name="Liu X."/>
        </authorList>
    </citation>
    <scope>NUCLEOTIDE SEQUENCE [LARGE SCALE GENOMIC DNA]</scope>
    <source>
        <strain evidence="10">FJAT-27215</strain>
    </source>
</reference>
<evidence type="ECO:0000256" key="4">
    <source>
        <dbReference type="ARBA" id="ARBA00022692"/>
    </source>
</evidence>
<gene>
    <name evidence="9" type="ORF">A8F95_04165</name>
</gene>
<sequence length="278" mass="29987">MRRKQKWLVNGIIGYLLLLLVFTGLAPFFTPYEPGAVGLSAVLQPPSAAHLFGTDELGRDVFTRLLYGGRVSLAVGTAAMLISVVIGAGYGAISGFVGGMIDRVMMRVLDALISIPSILLMIGLQIFLPHSLTAVVLIIGMTSWMPIARLVRTETLSLKGEVFVQASAVVGASSRQLLTRHLLPQCLPTITVMSVSGISHAILSEATLSFLGLGIPPHEPSWGNMLMGVQNYVLSGIWWIAVFPGLFITLTVLAVTFLGDMLQDRFALPQFRKGERLL</sequence>
<dbReference type="EMBL" id="MAYT01000001">
    <property type="protein sequence ID" value="OCA92887.1"/>
    <property type="molecule type" value="Genomic_DNA"/>
</dbReference>
<accession>A0A1B9B9X2</accession>
<dbReference type="Pfam" id="PF00528">
    <property type="entry name" value="BPD_transp_1"/>
    <property type="match status" value="1"/>
</dbReference>
<evidence type="ECO:0000256" key="7">
    <source>
        <dbReference type="RuleBase" id="RU363032"/>
    </source>
</evidence>
<dbReference type="Proteomes" id="UP000092578">
    <property type="component" value="Unassembled WGS sequence"/>
</dbReference>
<comment type="subcellular location">
    <subcellularLocation>
        <location evidence="1 7">Cell membrane</location>
        <topology evidence="1 7">Multi-pass membrane protein</topology>
    </subcellularLocation>
</comment>
<protein>
    <submittedName>
        <fullName evidence="9">Peptide ABC transporter permease</fullName>
    </submittedName>
</protein>
<evidence type="ECO:0000256" key="2">
    <source>
        <dbReference type="ARBA" id="ARBA00022448"/>
    </source>
</evidence>
<evidence type="ECO:0000256" key="3">
    <source>
        <dbReference type="ARBA" id="ARBA00022475"/>
    </source>
</evidence>
<feature type="transmembrane region" description="Helical" evidence="7">
    <location>
        <begin position="71"/>
        <end position="96"/>
    </location>
</feature>
<feature type="transmembrane region" description="Helical" evidence="7">
    <location>
        <begin position="7"/>
        <end position="29"/>
    </location>
</feature>
<name>A0A1B9B9X2_9BACI</name>
<dbReference type="AlphaFoldDB" id="A0A1B9B9X2"/>
<keyword evidence="5 7" id="KW-1133">Transmembrane helix</keyword>
<keyword evidence="3" id="KW-1003">Cell membrane</keyword>
<keyword evidence="10" id="KW-1185">Reference proteome</keyword>
<dbReference type="PANTHER" id="PTHR43386:SF1">
    <property type="entry name" value="D,D-DIPEPTIDE TRANSPORT SYSTEM PERMEASE PROTEIN DDPC-RELATED"/>
    <property type="match status" value="1"/>
</dbReference>
<keyword evidence="4 7" id="KW-0812">Transmembrane</keyword>
<dbReference type="SUPFAM" id="SSF161098">
    <property type="entry name" value="MetI-like"/>
    <property type="match status" value="1"/>
</dbReference>
<evidence type="ECO:0000259" key="8">
    <source>
        <dbReference type="PROSITE" id="PS50928"/>
    </source>
</evidence>
<dbReference type="Gene3D" id="1.10.3720.10">
    <property type="entry name" value="MetI-like"/>
    <property type="match status" value="1"/>
</dbReference>
<keyword evidence="6 7" id="KW-0472">Membrane</keyword>
<dbReference type="InterPro" id="IPR035906">
    <property type="entry name" value="MetI-like_sf"/>
</dbReference>
<comment type="caution">
    <text evidence="9">The sequence shown here is derived from an EMBL/GenBank/DDBJ whole genome shotgun (WGS) entry which is preliminary data.</text>
</comment>
<evidence type="ECO:0000313" key="10">
    <source>
        <dbReference type="Proteomes" id="UP000092578"/>
    </source>
</evidence>
<feature type="transmembrane region" description="Helical" evidence="7">
    <location>
        <begin position="236"/>
        <end position="258"/>
    </location>
</feature>
<dbReference type="RefSeq" id="WP_065409343.1">
    <property type="nucleotide sequence ID" value="NZ_MAYT01000001.1"/>
</dbReference>
<evidence type="ECO:0000256" key="1">
    <source>
        <dbReference type="ARBA" id="ARBA00004651"/>
    </source>
</evidence>
<dbReference type="CDD" id="cd06261">
    <property type="entry name" value="TM_PBP2"/>
    <property type="match status" value="1"/>
</dbReference>
<organism evidence="9 10">
    <name type="scientific">Pseudobacillus wudalianchiensis</name>
    <dbReference type="NCBI Taxonomy" id="1743143"/>
    <lineage>
        <taxon>Bacteria</taxon>
        <taxon>Bacillati</taxon>
        <taxon>Bacillota</taxon>
        <taxon>Bacilli</taxon>
        <taxon>Bacillales</taxon>
        <taxon>Bacillaceae</taxon>
        <taxon>Pseudobacillus</taxon>
    </lineage>
</organism>
<proteinExistence type="inferred from homology"/>
<dbReference type="PROSITE" id="PS50928">
    <property type="entry name" value="ABC_TM1"/>
    <property type="match status" value="1"/>
</dbReference>
<evidence type="ECO:0000256" key="6">
    <source>
        <dbReference type="ARBA" id="ARBA00023136"/>
    </source>
</evidence>
<dbReference type="InterPro" id="IPR050366">
    <property type="entry name" value="BP-dependent_transpt_permease"/>
</dbReference>
<evidence type="ECO:0000256" key="5">
    <source>
        <dbReference type="ARBA" id="ARBA00022989"/>
    </source>
</evidence>
<dbReference type="GO" id="GO:0005886">
    <property type="term" value="C:plasma membrane"/>
    <property type="evidence" value="ECO:0007669"/>
    <property type="project" value="UniProtKB-SubCell"/>
</dbReference>
<keyword evidence="2 7" id="KW-0813">Transport</keyword>
<evidence type="ECO:0000313" key="9">
    <source>
        <dbReference type="EMBL" id="OCA92887.1"/>
    </source>
</evidence>
<dbReference type="InterPro" id="IPR000515">
    <property type="entry name" value="MetI-like"/>
</dbReference>
<dbReference type="GO" id="GO:0055085">
    <property type="term" value="P:transmembrane transport"/>
    <property type="evidence" value="ECO:0007669"/>
    <property type="project" value="InterPro"/>
</dbReference>